<keyword evidence="1" id="KW-1133">Transmembrane helix</keyword>
<dbReference type="InterPro" id="IPR025238">
    <property type="entry name" value="DUF4184"/>
</dbReference>
<gene>
    <name evidence="2" type="ORF">SAMN05192558_11479</name>
</gene>
<sequence>MPFTLAHPAAVLPLLRYGAPSAMIAGALAPDVPYFLALRPVNGNFTHSLTGMALTLPIAFALLALWHTTIEPAVAALSPRRFIPRPPKPGITVVVSAAAGILTHLVWDDFTHGHGYFVERIPLLRLQIWPDMPIFFFLQVTCSVVGLSVIIATLAVKYRAAPRKAREKGIAWVLAASAATAAYAAIIGMAEVDPAVKIEVGIVRASVGATSGLVVALVVYGIARRKPFRRADAAP</sequence>
<dbReference type="STRING" id="504798.SAMN05421871_11279"/>
<keyword evidence="1" id="KW-0472">Membrane</keyword>
<feature type="transmembrane region" description="Helical" evidence="1">
    <location>
        <begin position="202"/>
        <end position="223"/>
    </location>
</feature>
<name>A0A1H0VJ77_9PSEU</name>
<feature type="transmembrane region" description="Helical" evidence="1">
    <location>
        <begin position="134"/>
        <end position="158"/>
    </location>
</feature>
<evidence type="ECO:0000256" key="1">
    <source>
        <dbReference type="SAM" id="Phobius"/>
    </source>
</evidence>
<feature type="transmembrane region" description="Helical" evidence="1">
    <location>
        <begin position="89"/>
        <end position="107"/>
    </location>
</feature>
<dbReference type="Pfam" id="PF13803">
    <property type="entry name" value="DUF4184"/>
    <property type="match status" value="1"/>
</dbReference>
<organism evidence="2 3">
    <name type="scientific">Actinokineospora alba</name>
    <dbReference type="NCBI Taxonomy" id="504798"/>
    <lineage>
        <taxon>Bacteria</taxon>
        <taxon>Bacillati</taxon>
        <taxon>Actinomycetota</taxon>
        <taxon>Actinomycetes</taxon>
        <taxon>Pseudonocardiales</taxon>
        <taxon>Pseudonocardiaceae</taxon>
        <taxon>Actinokineospora</taxon>
    </lineage>
</organism>
<dbReference type="RefSeq" id="WP_091383094.1">
    <property type="nucleotide sequence ID" value="NZ_FNDV01000012.1"/>
</dbReference>
<keyword evidence="1" id="KW-0812">Transmembrane</keyword>
<dbReference type="EMBL" id="FNJB01000014">
    <property type="protein sequence ID" value="SDP78567.1"/>
    <property type="molecule type" value="Genomic_DNA"/>
</dbReference>
<proteinExistence type="predicted"/>
<feature type="transmembrane region" description="Helical" evidence="1">
    <location>
        <begin position="51"/>
        <end position="77"/>
    </location>
</feature>
<feature type="transmembrane region" description="Helical" evidence="1">
    <location>
        <begin position="170"/>
        <end position="190"/>
    </location>
</feature>
<keyword evidence="3" id="KW-1185">Reference proteome</keyword>
<dbReference type="OrthoDB" id="8481923at2"/>
<evidence type="ECO:0000313" key="2">
    <source>
        <dbReference type="EMBL" id="SDP78567.1"/>
    </source>
</evidence>
<reference evidence="3" key="1">
    <citation type="submission" date="2016-10" db="EMBL/GenBank/DDBJ databases">
        <authorList>
            <person name="Varghese N."/>
            <person name="Submissions S."/>
        </authorList>
    </citation>
    <scope>NUCLEOTIDE SEQUENCE [LARGE SCALE GENOMIC DNA]</scope>
    <source>
        <strain evidence="3">IBRC-M 10655</strain>
    </source>
</reference>
<evidence type="ECO:0000313" key="3">
    <source>
        <dbReference type="Proteomes" id="UP000199651"/>
    </source>
</evidence>
<dbReference type="AlphaFoldDB" id="A0A1H0VJ77"/>
<accession>A0A1H0VJ77</accession>
<protein>
    <submittedName>
        <fullName evidence="2">Uncharacterized protein</fullName>
    </submittedName>
</protein>
<dbReference type="Proteomes" id="UP000199651">
    <property type="component" value="Unassembled WGS sequence"/>
</dbReference>